<keyword evidence="3" id="KW-0804">Transcription</keyword>
<proteinExistence type="predicted"/>
<dbReference type="PRINTS" id="PR00598">
    <property type="entry name" value="HTHMARR"/>
</dbReference>
<gene>
    <name evidence="5" type="ORF">NQZ67_21225</name>
</gene>
<evidence type="ECO:0000259" key="4">
    <source>
        <dbReference type="PROSITE" id="PS50995"/>
    </source>
</evidence>
<name>A0A9X2SAK3_9BACL</name>
<evidence type="ECO:0000313" key="5">
    <source>
        <dbReference type="EMBL" id="MCR2806406.1"/>
    </source>
</evidence>
<dbReference type="PANTHER" id="PTHR33164:SF57">
    <property type="entry name" value="MARR-FAMILY TRANSCRIPTIONAL REGULATOR"/>
    <property type="match status" value="1"/>
</dbReference>
<dbReference type="InterPro" id="IPR039422">
    <property type="entry name" value="MarR/SlyA-like"/>
</dbReference>
<evidence type="ECO:0000256" key="3">
    <source>
        <dbReference type="ARBA" id="ARBA00023163"/>
    </source>
</evidence>
<dbReference type="Proteomes" id="UP001141950">
    <property type="component" value="Unassembled WGS sequence"/>
</dbReference>
<keyword evidence="2" id="KW-0238">DNA-binding</keyword>
<dbReference type="InterPro" id="IPR000835">
    <property type="entry name" value="HTH_MarR-typ"/>
</dbReference>
<dbReference type="SMART" id="SM00347">
    <property type="entry name" value="HTH_MARR"/>
    <property type="match status" value="1"/>
</dbReference>
<dbReference type="SUPFAM" id="SSF46785">
    <property type="entry name" value="Winged helix' DNA-binding domain"/>
    <property type="match status" value="1"/>
</dbReference>
<dbReference type="EMBL" id="JANIPJ010000017">
    <property type="protein sequence ID" value="MCR2806406.1"/>
    <property type="molecule type" value="Genomic_DNA"/>
</dbReference>
<keyword evidence="6" id="KW-1185">Reference proteome</keyword>
<dbReference type="InterPro" id="IPR023187">
    <property type="entry name" value="Tscrpt_reg_MarR-type_CS"/>
</dbReference>
<dbReference type="GO" id="GO:0003677">
    <property type="term" value="F:DNA binding"/>
    <property type="evidence" value="ECO:0007669"/>
    <property type="project" value="UniProtKB-KW"/>
</dbReference>
<dbReference type="RefSeq" id="WP_257449823.1">
    <property type="nucleotide sequence ID" value="NZ_JANIPJ010000017.1"/>
</dbReference>
<dbReference type="PROSITE" id="PS01117">
    <property type="entry name" value="HTH_MARR_1"/>
    <property type="match status" value="1"/>
</dbReference>
<protein>
    <submittedName>
        <fullName evidence="5">MarR family transcriptional regulator</fullName>
    </submittedName>
</protein>
<dbReference type="PANTHER" id="PTHR33164">
    <property type="entry name" value="TRANSCRIPTIONAL REGULATOR, MARR FAMILY"/>
    <property type="match status" value="1"/>
</dbReference>
<evidence type="ECO:0000313" key="6">
    <source>
        <dbReference type="Proteomes" id="UP001141950"/>
    </source>
</evidence>
<comment type="caution">
    <text evidence="5">The sequence shown here is derived from an EMBL/GenBank/DDBJ whole genome shotgun (WGS) entry which is preliminary data.</text>
</comment>
<dbReference type="InterPro" id="IPR036388">
    <property type="entry name" value="WH-like_DNA-bd_sf"/>
</dbReference>
<dbReference type="Pfam" id="PF01047">
    <property type="entry name" value="MarR"/>
    <property type="match status" value="1"/>
</dbReference>
<reference evidence="5" key="1">
    <citation type="submission" date="2022-08" db="EMBL/GenBank/DDBJ databases">
        <title>The genomic sequence of strain Paenibacillus sp. SCIV0701.</title>
        <authorList>
            <person name="Zhao H."/>
        </authorList>
    </citation>
    <scope>NUCLEOTIDE SEQUENCE</scope>
    <source>
        <strain evidence="5">SCIV0701</strain>
    </source>
</reference>
<evidence type="ECO:0000256" key="2">
    <source>
        <dbReference type="ARBA" id="ARBA00023125"/>
    </source>
</evidence>
<organism evidence="5 6">
    <name type="scientific">Paenibacillus soyae</name>
    <dbReference type="NCBI Taxonomy" id="2969249"/>
    <lineage>
        <taxon>Bacteria</taxon>
        <taxon>Bacillati</taxon>
        <taxon>Bacillota</taxon>
        <taxon>Bacilli</taxon>
        <taxon>Bacillales</taxon>
        <taxon>Paenibacillaceae</taxon>
        <taxon>Paenibacillus</taxon>
    </lineage>
</organism>
<accession>A0A9X2SAK3</accession>
<dbReference type="PROSITE" id="PS50995">
    <property type="entry name" value="HTH_MARR_2"/>
    <property type="match status" value="1"/>
</dbReference>
<feature type="domain" description="HTH marR-type" evidence="4">
    <location>
        <begin position="10"/>
        <end position="137"/>
    </location>
</feature>
<dbReference type="InterPro" id="IPR036390">
    <property type="entry name" value="WH_DNA-bd_sf"/>
</dbReference>
<dbReference type="GO" id="GO:0003700">
    <property type="term" value="F:DNA-binding transcription factor activity"/>
    <property type="evidence" value="ECO:0007669"/>
    <property type="project" value="InterPro"/>
</dbReference>
<evidence type="ECO:0000256" key="1">
    <source>
        <dbReference type="ARBA" id="ARBA00023015"/>
    </source>
</evidence>
<dbReference type="Gene3D" id="1.10.10.10">
    <property type="entry name" value="Winged helix-like DNA-binding domain superfamily/Winged helix DNA-binding domain"/>
    <property type="match status" value="1"/>
</dbReference>
<dbReference type="AlphaFoldDB" id="A0A9X2SAK3"/>
<keyword evidence="1" id="KW-0805">Transcription regulation</keyword>
<sequence length="146" mass="16173">MNNDALATIELELAFLIRRLTSITAAKQGGNLDRAAYLLLHHIHVQGSAGVKQLGEQLQLDISTVSRQASVLEQKGYVAKVPDESDGRAYFYRMTELGTDELLSYRQSRLASIASLVEGWSEDECGQFAGLLSKFNEAVKKRSQQQ</sequence>
<dbReference type="GO" id="GO:0006950">
    <property type="term" value="P:response to stress"/>
    <property type="evidence" value="ECO:0007669"/>
    <property type="project" value="TreeGrafter"/>
</dbReference>